<proteinExistence type="predicted"/>
<name>A0AAV6VCV8_9ARAC</name>
<accession>A0AAV6VCV8</accession>
<keyword evidence="2" id="KW-1185">Reference proteome</keyword>
<dbReference type="Proteomes" id="UP000827092">
    <property type="component" value="Unassembled WGS sequence"/>
</dbReference>
<evidence type="ECO:0000313" key="1">
    <source>
        <dbReference type="EMBL" id="KAG8193824.1"/>
    </source>
</evidence>
<reference evidence="1 2" key="1">
    <citation type="journal article" date="2022" name="Nat. Ecol. Evol.">
        <title>A masculinizing supergene underlies an exaggerated male reproductive morph in a spider.</title>
        <authorList>
            <person name="Hendrickx F."/>
            <person name="De Corte Z."/>
            <person name="Sonet G."/>
            <person name="Van Belleghem S.M."/>
            <person name="Kostlbacher S."/>
            <person name="Vangestel C."/>
        </authorList>
    </citation>
    <scope>NUCLEOTIDE SEQUENCE [LARGE SCALE GENOMIC DNA]</scope>
    <source>
        <strain evidence="1">W744_W776</strain>
    </source>
</reference>
<dbReference type="AlphaFoldDB" id="A0AAV6VCV8"/>
<comment type="caution">
    <text evidence="1">The sequence shown here is derived from an EMBL/GenBank/DDBJ whole genome shotgun (WGS) entry which is preliminary data.</text>
</comment>
<organism evidence="1 2">
    <name type="scientific">Oedothorax gibbosus</name>
    <dbReference type="NCBI Taxonomy" id="931172"/>
    <lineage>
        <taxon>Eukaryota</taxon>
        <taxon>Metazoa</taxon>
        <taxon>Ecdysozoa</taxon>
        <taxon>Arthropoda</taxon>
        <taxon>Chelicerata</taxon>
        <taxon>Arachnida</taxon>
        <taxon>Araneae</taxon>
        <taxon>Araneomorphae</taxon>
        <taxon>Entelegynae</taxon>
        <taxon>Araneoidea</taxon>
        <taxon>Linyphiidae</taxon>
        <taxon>Erigoninae</taxon>
        <taxon>Oedothorax</taxon>
    </lineage>
</organism>
<protein>
    <submittedName>
        <fullName evidence="1">Uncharacterized protein</fullName>
    </submittedName>
</protein>
<sequence length="113" mass="13206">MFHQKYLHNFQYLLAYRSKEIPELGHYMALRRQRGRLLQLLKLRKNAPGFQSPISPKKFPNSGMAFSDHKEWEVNNNNKESFLLGIHSTSLPATAPSTNGLEQKNKIFWNESF</sequence>
<dbReference type="EMBL" id="JAFNEN010000114">
    <property type="protein sequence ID" value="KAG8193824.1"/>
    <property type="molecule type" value="Genomic_DNA"/>
</dbReference>
<evidence type="ECO:0000313" key="2">
    <source>
        <dbReference type="Proteomes" id="UP000827092"/>
    </source>
</evidence>
<gene>
    <name evidence="1" type="ORF">JTE90_029558</name>
</gene>